<dbReference type="InterPro" id="IPR038636">
    <property type="entry name" value="Wzi_sf"/>
</dbReference>
<dbReference type="Proteomes" id="UP000002875">
    <property type="component" value="Chromosome"/>
</dbReference>
<dbReference type="Gene3D" id="2.40.160.130">
    <property type="entry name" value="Capsule assembly protein Wzi"/>
    <property type="match status" value="1"/>
</dbReference>
<keyword evidence="2" id="KW-1185">Reference proteome</keyword>
<proteinExistence type="predicted"/>
<evidence type="ECO:0000313" key="1">
    <source>
        <dbReference type="EMBL" id="AFK02064.1"/>
    </source>
</evidence>
<dbReference type="RefSeq" id="WP_015027764.1">
    <property type="nucleotide sequence ID" value="NC_018748.1"/>
</dbReference>
<protein>
    <recommendedName>
        <fullName evidence="3">Capsule assembly protein Wzi</fullName>
    </recommendedName>
</protein>
<sequence length="584" mass="68265">MGLCFIKYLKLQADKLTTNHLPNAIYITLILIFFDFRANFAQSTFTPLNEDFNNLIERYEIKSGSLLNLHSNIKPVRRKDLVKLSSDLVNDEKVKLSKIDLFNLKYLQNDSWEWLNEEQLPQSNSKKTLWKHFFHKKSDFYSFHDKETDFHISPIFQFGASKDNQTKDTPYTNTRGIEIRGTLNKKLGFYSMFTENQILYPEYVREYNRSFRANPYEGFTKVPNADSSRYLADFFSARGYITFQALKSVQLQFGHDKNFIGSGIRSMILSDFSAPYLHLKILTNVGRFQYMNLFAQMINKQIPVAVDNTDILPPKYFSLHHLSINITKNLNLGFFESIVFGKRQVGFDINYLNPIIFLRFVEGHLGSTDNSIAGANFKYNFKRQFSIYGQFVLDEFNIKYFEKNGWWAKKYATQIGAKYIDVLGVKNLDLQAEYNLARPYMYSHYSTYSNYVNYNLPLAHPLGANFKEFLLVARYQPIERLNFNFTSMLSKQGKDSNIINWGGDILRSYMVARPYDFGNTIGQGSLVNTRFFQFSTSYMIAHNLFADLRVQNRNINLAGDINDKKNMIFSLGLRWNTYQRQLLF</sequence>
<gene>
    <name evidence="1" type="ordered locus">Emtol_0913</name>
</gene>
<dbReference type="EMBL" id="CP002961">
    <property type="protein sequence ID" value="AFK02064.1"/>
    <property type="molecule type" value="Genomic_DNA"/>
</dbReference>
<evidence type="ECO:0008006" key="3">
    <source>
        <dbReference type="Google" id="ProtNLM"/>
    </source>
</evidence>
<dbReference type="Pfam" id="PF14052">
    <property type="entry name" value="Caps_assemb_Wzi"/>
    <property type="match status" value="1"/>
</dbReference>
<reference evidence="1 2" key="1">
    <citation type="submission" date="2011-07" db="EMBL/GenBank/DDBJ databases">
        <title>The complete genome of chromosome of Emticicia oligotrophica DSM 17448.</title>
        <authorList>
            <consortium name="US DOE Joint Genome Institute (JGI-PGF)"/>
            <person name="Lucas S."/>
            <person name="Han J."/>
            <person name="Lapidus A."/>
            <person name="Bruce D."/>
            <person name="Goodwin L."/>
            <person name="Pitluck S."/>
            <person name="Peters L."/>
            <person name="Kyrpides N."/>
            <person name="Mavromatis K."/>
            <person name="Ivanova N."/>
            <person name="Ovchinnikova G."/>
            <person name="Teshima H."/>
            <person name="Detter J.C."/>
            <person name="Tapia R."/>
            <person name="Han C."/>
            <person name="Land M."/>
            <person name="Hauser L."/>
            <person name="Markowitz V."/>
            <person name="Cheng J.-F."/>
            <person name="Hugenholtz P."/>
            <person name="Woyke T."/>
            <person name="Wu D."/>
            <person name="Tindall B."/>
            <person name="Pomrenke H."/>
            <person name="Brambilla E."/>
            <person name="Klenk H.-P."/>
            <person name="Eisen J.A."/>
        </authorList>
    </citation>
    <scope>NUCLEOTIDE SEQUENCE [LARGE SCALE GENOMIC DNA]</scope>
    <source>
        <strain evidence="1 2">DSM 17448</strain>
    </source>
</reference>
<name>A0ABM5MY38_EMTOG</name>
<evidence type="ECO:0000313" key="2">
    <source>
        <dbReference type="Proteomes" id="UP000002875"/>
    </source>
</evidence>
<accession>A0ABM5MY38</accession>
<dbReference type="InterPro" id="IPR026950">
    <property type="entry name" value="Caps_assemb_Wzi"/>
</dbReference>
<organism evidence="1 2">
    <name type="scientific">Emticicia oligotrophica (strain DSM 17448 / CIP 109782 / MTCC 6937 / GPTSA100-15)</name>
    <dbReference type="NCBI Taxonomy" id="929562"/>
    <lineage>
        <taxon>Bacteria</taxon>
        <taxon>Pseudomonadati</taxon>
        <taxon>Bacteroidota</taxon>
        <taxon>Cytophagia</taxon>
        <taxon>Cytophagales</taxon>
        <taxon>Leadbetterellaceae</taxon>
        <taxon>Emticicia</taxon>
    </lineage>
</organism>